<dbReference type="Proteomes" id="UP000315389">
    <property type="component" value="Unassembled WGS sequence"/>
</dbReference>
<protein>
    <submittedName>
        <fullName evidence="4">TetR family transcriptional regulator</fullName>
    </submittedName>
</protein>
<dbReference type="GO" id="GO:0000976">
    <property type="term" value="F:transcription cis-regulatory region binding"/>
    <property type="evidence" value="ECO:0007669"/>
    <property type="project" value="TreeGrafter"/>
</dbReference>
<name>A0A542ZP67_RARFA</name>
<gene>
    <name evidence="4" type="ORF">FB461_1791</name>
</gene>
<keyword evidence="1 2" id="KW-0238">DNA-binding</keyword>
<sequence length="210" mass="22579">MPRVTEDHRAARRRQITDATLRLISREGTHRIAMSNIIAESGLSAGAIYTHFASKDEILASVIEHALTESNRHVETAMAQSPLPHPADLLARISPGWDGPDGSIALVQVWGHVAAERQLGPLVEEHVAASRAALDRYAAHWLAEQGIADEFAAETLGGLLMGLSQAYTLHSAFEPTLNATSLREAARAAIDALVAPLICTSFTVKETNHA</sequence>
<dbReference type="PANTHER" id="PTHR30055:SF200">
    <property type="entry name" value="HTH-TYPE TRANSCRIPTIONAL REPRESSOR BDCR"/>
    <property type="match status" value="1"/>
</dbReference>
<feature type="DNA-binding region" description="H-T-H motif" evidence="2">
    <location>
        <begin position="33"/>
        <end position="52"/>
    </location>
</feature>
<dbReference type="InterPro" id="IPR009057">
    <property type="entry name" value="Homeodomain-like_sf"/>
</dbReference>
<dbReference type="InterPro" id="IPR001647">
    <property type="entry name" value="HTH_TetR"/>
</dbReference>
<dbReference type="PANTHER" id="PTHR30055">
    <property type="entry name" value="HTH-TYPE TRANSCRIPTIONAL REGULATOR RUTR"/>
    <property type="match status" value="1"/>
</dbReference>
<dbReference type="OrthoDB" id="5242390at2"/>
<feature type="domain" description="HTH tetR-type" evidence="3">
    <location>
        <begin position="10"/>
        <end position="70"/>
    </location>
</feature>
<evidence type="ECO:0000259" key="3">
    <source>
        <dbReference type="PROSITE" id="PS50977"/>
    </source>
</evidence>
<dbReference type="Gene3D" id="1.10.357.10">
    <property type="entry name" value="Tetracycline Repressor, domain 2"/>
    <property type="match status" value="1"/>
</dbReference>
<accession>A0A542ZP67</accession>
<dbReference type="PROSITE" id="PS50977">
    <property type="entry name" value="HTH_TETR_2"/>
    <property type="match status" value="1"/>
</dbReference>
<dbReference type="Pfam" id="PF00440">
    <property type="entry name" value="TetR_N"/>
    <property type="match status" value="1"/>
</dbReference>
<dbReference type="InterPro" id="IPR050109">
    <property type="entry name" value="HTH-type_TetR-like_transc_reg"/>
</dbReference>
<dbReference type="RefSeq" id="WP_142121219.1">
    <property type="nucleotide sequence ID" value="NZ_BAAASV010000002.1"/>
</dbReference>
<reference evidence="4 5" key="1">
    <citation type="submission" date="2019-06" db="EMBL/GenBank/DDBJ databases">
        <title>Sequencing the genomes of 1000 actinobacteria strains.</title>
        <authorList>
            <person name="Klenk H.-P."/>
        </authorList>
    </citation>
    <scope>NUCLEOTIDE SEQUENCE [LARGE SCALE GENOMIC DNA]</scope>
    <source>
        <strain evidence="4 5">DSM 4813</strain>
    </source>
</reference>
<comment type="caution">
    <text evidence="4">The sequence shown here is derived from an EMBL/GenBank/DDBJ whole genome shotgun (WGS) entry which is preliminary data.</text>
</comment>
<evidence type="ECO:0000256" key="2">
    <source>
        <dbReference type="PROSITE-ProRule" id="PRU00335"/>
    </source>
</evidence>
<evidence type="ECO:0000313" key="5">
    <source>
        <dbReference type="Proteomes" id="UP000315389"/>
    </source>
</evidence>
<dbReference type="AlphaFoldDB" id="A0A542ZP67"/>
<organism evidence="4 5">
    <name type="scientific">Rarobacter faecitabidus</name>
    <dbReference type="NCBI Taxonomy" id="13243"/>
    <lineage>
        <taxon>Bacteria</taxon>
        <taxon>Bacillati</taxon>
        <taxon>Actinomycetota</taxon>
        <taxon>Actinomycetes</taxon>
        <taxon>Micrococcales</taxon>
        <taxon>Rarobacteraceae</taxon>
        <taxon>Rarobacter</taxon>
    </lineage>
</organism>
<dbReference type="EMBL" id="VFOS01000002">
    <property type="protein sequence ID" value="TQL62153.1"/>
    <property type="molecule type" value="Genomic_DNA"/>
</dbReference>
<evidence type="ECO:0000256" key="1">
    <source>
        <dbReference type="ARBA" id="ARBA00023125"/>
    </source>
</evidence>
<dbReference type="GO" id="GO:0003700">
    <property type="term" value="F:DNA-binding transcription factor activity"/>
    <property type="evidence" value="ECO:0007669"/>
    <property type="project" value="TreeGrafter"/>
</dbReference>
<evidence type="ECO:0000313" key="4">
    <source>
        <dbReference type="EMBL" id="TQL62153.1"/>
    </source>
</evidence>
<keyword evidence="5" id="KW-1185">Reference proteome</keyword>
<proteinExistence type="predicted"/>
<dbReference type="SUPFAM" id="SSF46689">
    <property type="entry name" value="Homeodomain-like"/>
    <property type="match status" value="1"/>
</dbReference>
<dbReference type="PRINTS" id="PR00455">
    <property type="entry name" value="HTHTETR"/>
</dbReference>